<keyword evidence="7" id="KW-1185">Reference proteome</keyword>
<feature type="domain" description="FAD-binding PCMH-type" evidence="5">
    <location>
        <begin position="67"/>
        <end position="185"/>
    </location>
</feature>
<dbReference type="Pfam" id="PF01565">
    <property type="entry name" value="FAD_binding_4"/>
    <property type="match status" value="1"/>
</dbReference>
<keyword evidence="4" id="KW-1133">Transmembrane helix</keyword>
<organism evidence="6 7">
    <name type="scientific">Stylosanthes scabra</name>
    <dbReference type="NCBI Taxonomy" id="79078"/>
    <lineage>
        <taxon>Eukaryota</taxon>
        <taxon>Viridiplantae</taxon>
        <taxon>Streptophyta</taxon>
        <taxon>Embryophyta</taxon>
        <taxon>Tracheophyta</taxon>
        <taxon>Spermatophyta</taxon>
        <taxon>Magnoliopsida</taxon>
        <taxon>eudicotyledons</taxon>
        <taxon>Gunneridae</taxon>
        <taxon>Pentapetalae</taxon>
        <taxon>rosids</taxon>
        <taxon>fabids</taxon>
        <taxon>Fabales</taxon>
        <taxon>Fabaceae</taxon>
        <taxon>Papilionoideae</taxon>
        <taxon>50 kb inversion clade</taxon>
        <taxon>dalbergioids sensu lato</taxon>
        <taxon>Dalbergieae</taxon>
        <taxon>Pterocarpus clade</taxon>
        <taxon>Stylosanthes</taxon>
    </lineage>
</organism>
<evidence type="ECO:0000256" key="3">
    <source>
        <dbReference type="ARBA" id="ARBA00023002"/>
    </source>
</evidence>
<dbReference type="PROSITE" id="PS51387">
    <property type="entry name" value="FAD_PCMH"/>
    <property type="match status" value="1"/>
</dbReference>
<evidence type="ECO:0000313" key="6">
    <source>
        <dbReference type="EMBL" id="MED6189718.1"/>
    </source>
</evidence>
<dbReference type="InterPro" id="IPR016167">
    <property type="entry name" value="FAD-bd_PCMH_sub1"/>
</dbReference>
<dbReference type="InterPro" id="IPR036318">
    <property type="entry name" value="FAD-bd_PCMH-like_sf"/>
</dbReference>
<accession>A0ABU6WYD3</accession>
<evidence type="ECO:0000256" key="2">
    <source>
        <dbReference type="ARBA" id="ARBA00005466"/>
    </source>
</evidence>
<proteinExistence type="inferred from homology"/>
<evidence type="ECO:0000256" key="4">
    <source>
        <dbReference type="SAM" id="Phobius"/>
    </source>
</evidence>
<name>A0ABU6WYD3_9FABA</name>
<dbReference type="SUPFAM" id="SSF56176">
    <property type="entry name" value="FAD-binding/transporter-associated domain-like"/>
    <property type="match status" value="1"/>
</dbReference>
<dbReference type="Gene3D" id="3.30.43.10">
    <property type="entry name" value="Uridine Diphospho-n-acetylenolpyruvylglucosamine Reductase, domain 2"/>
    <property type="match status" value="1"/>
</dbReference>
<dbReference type="GO" id="GO:0019139">
    <property type="term" value="F:cytokinin dehydrogenase activity"/>
    <property type="evidence" value="ECO:0007669"/>
    <property type="project" value="UniProtKB-EC"/>
</dbReference>
<dbReference type="InterPro" id="IPR016166">
    <property type="entry name" value="FAD-bd_PCMH"/>
</dbReference>
<keyword evidence="3 6" id="KW-0560">Oxidoreductase</keyword>
<dbReference type="InterPro" id="IPR050432">
    <property type="entry name" value="FAD-linked_Oxidoreductases_BP"/>
</dbReference>
<dbReference type="PANTHER" id="PTHR13878:SF115">
    <property type="entry name" value="CYTOKININ DEHYDROGENASE"/>
    <property type="match status" value="1"/>
</dbReference>
<feature type="transmembrane region" description="Helical" evidence="4">
    <location>
        <begin position="7"/>
        <end position="27"/>
    </location>
</feature>
<evidence type="ECO:0000313" key="7">
    <source>
        <dbReference type="Proteomes" id="UP001341840"/>
    </source>
</evidence>
<evidence type="ECO:0000259" key="5">
    <source>
        <dbReference type="PROSITE" id="PS51387"/>
    </source>
</evidence>
<dbReference type="InterPro" id="IPR006094">
    <property type="entry name" value="Oxid_FAD_bind_N"/>
</dbReference>
<keyword evidence="4" id="KW-0812">Transmembrane</keyword>
<dbReference type="PANTHER" id="PTHR13878">
    <property type="entry name" value="GULONOLACTONE OXIDASE"/>
    <property type="match status" value="1"/>
</dbReference>
<sequence length="185" mass="20072">MFSTLENISLILVINLVIITTNTIVLINAKSTHNPCLAFYVPTKISNNIVCDNATLTLASTDYGHTVHEKPLAVLEPTLVTEISKLIKLSNSLPTPFTIAARGQAHSVEGQAQARDGIVVNMTYLNGYRHGKGIVIVRNEKDVWKSYADVGGEQLWNDVLNAALEYGLTPLSFTDSLFTSVGGTL</sequence>
<protein>
    <submittedName>
        <fullName evidence="6">Cytokinin dehydrogenase</fullName>
        <ecNumber evidence="6">1.5.99.12</ecNumber>
    </submittedName>
</protein>
<dbReference type="Proteomes" id="UP001341840">
    <property type="component" value="Unassembled WGS sequence"/>
</dbReference>
<keyword evidence="4" id="KW-0472">Membrane</keyword>
<dbReference type="EMBL" id="JASCZI010183800">
    <property type="protein sequence ID" value="MED6189718.1"/>
    <property type="molecule type" value="Genomic_DNA"/>
</dbReference>
<dbReference type="EC" id="1.5.99.12" evidence="6"/>
<comment type="caution">
    <text evidence="6">The sequence shown here is derived from an EMBL/GenBank/DDBJ whole genome shotgun (WGS) entry which is preliminary data.</text>
</comment>
<evidence type="ECO:0000256" key="1">
    <source>
        <dbReference type="ARBA" id="ARBA00001974"/>
    </source>
</evidence>
<gene>
    <name evidence="6" type="primary">CKX2_8</name>
    <name evidence="6" type="ORF">PIB30_098724</name>
</gene>
<feature type="non-terminal residue" evidence="6">
    <location>
        <position position="185"/>
    </location>
</feature>
<reference evidence="6 7" key="1">
    <citation type="journal article" date="2023" name="Plants (Basel)">
        <title>Bridging the Gap: Combining Genomics and Transcriptomics Approaches to Understand Stylosanthes scabra, an Orphan Legume from the Brazilian Caatinga.</title>
        <authorList>
            <person name="Ferreira-Neto J.R.C."/>
            <person name="da Silva M.D."/>
            <person name="Binneck E."/>
            <person name="de Melo N.F."/>
            <person name="da Silva R.H."/>
            <person name="de Melo A.L.T.M."/>
            <person name="Pandolfi V."/>
            <person name="Bustamante F.O."/>
            <person name="Brasileiro-Vidal A.C."/>
            <person name="Benko-Iseppon A.M."/>
        </authorList>
    </citation>
    <scope>NUCLEOTIDE SEQUENCE [LARGE SCALE GENOMIC DNA]</scope>
    <source>
        <tissue evidence="6">Leaves</tissue>
    </source>
</reference>
<comment type="similarity">
    <text evidence="2">Belongs to the oxygen-dependent FAD-linked oxidoreductase family.</text>
</comment>
<comment type="cofactor">
    <cofactor evidence="1">
        <name>FAD</name>
        <dbReference type="ChEBI" id="CHEBI:57692"/>
    </cofactor>
</comment>